<sequence>MQRTDRISIHTSADRPAHAMARELYEAGPVPTVEFPGGIVVKALTRDAELRAALTDPRFVRGIRHWRAYTEGEIDTEHPIVQFMNVDHMLTANGHDHLRLRKILQPGFTRRPMEALRPIVSAILDELLDDVARAPQPVDLKAALSFPLTVRVLCHLLGLDAQHIPEMGEHIRRAFNQQDETANAAVRTFVTDVLAEKRAAPDDRILSHMLTARDADGAPLSDAELTANAMLLVSAGFETTMGALTNIVRALLEHPEQLAAVRSGATTWGQVVEEGLRYDGPVNTLGWLFATEDVHYPGGEVIRAGDAVLLCFMAANHDPDRHGPAATAFDAVAAHQSHLAFGHGVHHCLGRPLAELELSIALPGIFARFPDLRLAPDQDIPEPSPIMNHPRTLPVLTGPA</sequence>
<feature type="region of interest" description="Disordered" evidence="8">
    <location>
        <begin position="380"/>
        <end position="400"/>
    </location>
</feature>
<proteinExistence type="inferred from homology"/>
<keyword evidence="2 7" id="KW-0349">Heme</keyword>
<dbReference type="FunFam" id="1.10.630.10:FF:000018">
    <property type="entry name" value="Cytochrome P450 monooxygenase"/>
    <property type="match status" value="1"/>
</dbReference>
<dbReference type="GO" id="GO:0016705">
    <property type="term" value="F:oxidoreductase activity, acting on paired donors, with incorporation or reduction of molecular oxygen"/>
    <property type="evidence" value="ECO:0007669"/>
    <property type="project" value="InterPro"/>
</dbReference>
<dbReference type="RefSeq" id="WP_106582337.1">
    <property type="nucleotide sequence ID" value="NZ_PYGA01000004.1"/>
</dbReference>
<dbReference type="Gene3D" id="1.10.630.10">
    <property type="entry name" value="Cytochrome P450"/>
    <property type="match status" value="1"/>
</dbReference>
<dbReference type="GO" id="GO:0004497">
    <property type="term" value="F:monooxygenase activity"/>
    <property type="evidence" value="ECO:0007669"/>
    <property type="project" value="UniProtKB-KW"/>
</dbReference>
<gene>
    <name evidence="9" type="ORF">CLV63_104250</name>
</gene>
<accession>A0A2P8DP93</accession>
<evidence type="ECO:0000256" key="7">
    <source>
        <dbReference type="RuleBase" id="RU000461"/>
    </source>
</evidence>
<evidence type="ECO:0000256" key="2">
    <source>
        <dbReference type="ARBA" id="ARBA00022617"/>
    </source>
</evidence>
<evidence type="ECO:0000256" key="3">
    <source>
        <dbReference type="ARBA" id="ARBA00022723"/>
    </source>
</evidence>
<dbReference type="GO" id="GO:0005506">
    <property type="term" value="F:iron ion binding"/>
    <property type="evidence" value="ECO:0007669"/>
    <property type="project" value="InterPro"/>
</dbReference>
<dbReference type="PROSITE" id="PS00086">
    <property type="entry name" value="CYTOCHROME_P450"/>
    <property type="match status" value="1"/>
</dbReference>
<evidence type="ECO:0000256" key="1">
    <source>
        <dbReference type="ARBA" id="ARBA00010617"/>
    </source>
</evidence>
<dbReference type="InterPro" id="IPR017972">
    <property type="entry name" value="Cyt_P450_CS"/>
</dbReference>
<organism evidence="9 10">
    <name type="scientific">Murinocardiopsis flavida</name>
    <dbReference type="NCBI Taxonomy" id="645275"/>
    <lineage>
        <taxon>Bacteria</taxon>
        <taxon>Bacillati</taxon>
        <taxon>Actinomycetota</taxon>
        <taxon>Actinomycetes</taxon>
        <taxon>Streptosporangiales</taxon>
        <taxon>Nocardiopsidaceae</taxon>
        <taxon>Murinocardiopsis</taxon>
    </lineage>
</organism>
<evidence type="ECO:0000313" key="10">
    <source>
        <dbReference type="Proteomes" id="UP000240542"/>
    </source>
</evidence>
<keyword evidence="3 7" id="KW-0479">Metal-binding</keyword>
<dbReference type="PRINTS" id="PR00359">
    <property type="entry name" value="BP450"/>
</dbReference>
<dbReference type="PANTHER" id="PTHR46696:SF1">
    <property type="entry name" value="CYTOCHROME P450 YJIB-RELATED"/>
    <property type="match status" value="1"/>
</dbReference>
<dbReference type="OrthoDB" id="4133219at2"/>
<keyword evidence="6 7" id="KW-0503">Monooxygenase</keyword>
<dbReference type="Proteomes" id="UP000240542">
    <property type="component" value="Unassembled WGS sequence"/>
</dbReference>
<dbReference type="InterPro" id="IPR036396">
    <property type="entry name" value="Cyt_P450_sf"/>
</dbReference>
<dbReference type="PANTHER" id="PTHR46696">
    <property type="entry name" value="P450, PUTATIVE (EUROFUNG)-RELATED"/>
    <property type="match status" value="1"/>
</dbReference>
<name>A0A2P8DP93_9ACTN</name>
<evidence type="ECO:0000256" key="5">
    <source>
        <dbReference type="ARBA" id="ARBA00023004"/>
    </source>
</evidence>
<dbReference type="InterPro" id="IPR001128">
    <property type="entry name" value="Cyt_P450"/>
</dbReference>
<evidence type="ECO:0000256" key="8">
    <source>
        <dbReference type="SAM" id="MobiDB-lite"/>
    </source>
</evidence>
<keyword evidence="4 7" id="KW-0560">Oxidoreductase</keyword>
<reference evidence="9 10" key="1">
    <citation type="submission" date="2018-03" db="EMBL/GenBank/DDBJ databases">
        <title>Genomic Encyclopedia of Archaeal and Bacterial Type Strains, Phase II (KMG-II): from individual species to whole genera.</title>
        <authorList>
            <person name="Goeker M."/>
        </authorList>
    </citation>
    <scope>NUCLEOTIDE SEQUENCE [LARGE SCALE GENOMIC DNA]</scope>
    <source>
        <strain evidence="9 10">DSM 45312</strain>
    </source>
</reference>
<dbReference type="AlphaFoldDB" id="A0A2P8DP93"/>
<keyword evidence="10" id="KW-1185">Reference proteome</keyword>
<evidence type="ECO:0000313" key="9">
    <source>
        <dbReference type="EMBL" id="PSK99026.1"/>
    </source>
</evidence>
<protein>
    <submittedName>
        <fullName evidence="9">Cytochrome P450</fullName>
    </submittedName>
</protein>
<comment type="caution">
    <text evidence="9">The sequence shown here is derived from an EMBL/GenBank/DDBJ whole genome shotgun (WGS) entry which is preliminary data.</text>
</comment>
<evidence type="ECO:0000256" key="6">
    <source>
        <dbReference type="ARBA" id="ARBA00023033"/>
    </source>
</evidence>
<evidence type="ECO:0000256" key="4">
    <source>
        <dbReference type="ARBA" id="ARBA00023002"/>
    </source>
</evidence>
<keyword evidence="5 7" id="KW-0408">Iron</keyword>
<dbReference type="GO" id="GO:0020037">
    <property type="term" value="F:heme binding"/>
    <property type="evidence" value="ECO:0007669"/>
    <property type="project" value="InterPro"/>
</dbReference>
<dbReference type="InterPro" id="IPR002397">
    <property type="entry name" value="Cyt_P450_B"/>
</dbReference>
<dbReference type="SUPFAM" id="SSF48264">
    <property type="entry name" value="Cytochrome P450"/>
    <property type="match status" value="1"/>
</dbReference>
<dbReference type="EMBL" id="PYGA01000004">
    <property type="protein sequence ID" value="PSK99026.1"/>
    <property type="molecule type" value="Genomic_DNA"/>
</dbReference>
<comment type="similarity">
    <text evidence="1 7">Belongs to the cytochrome P450 family.</text>
</comment>
<dbReference type="Pfam" id="PF00067">
    <property type="entry name" value="p450"/>
    <property type="match status" value="2"/>
</dbReference>